<protein>
    <submittedName>
        <fullName evidence="2">Uncharacterized protein</fullName>
    </submittedName>
</protein>
<accession>A0A2M7B509</accession>
<organism evidence="2 3">
    <name type="scientific">Candidatus Wolfebacteria bacterium CG03_land_8_20_14_0_80_40_12</name>
    <dbReference type="NCBI Taxonomy" id="1975069"/>
    <lineage>
        <taxon>Bacteria</taxon>
        <taxon>Candidatus Wolfeibacteriota</taxon>
    </lineage>
</organism>
<dbReference type="Proteomes" id="UP000228949">
    <property type="component" value="Unassembled WGS sequence"/>
</dbReference>
<dbReference type="AlphaFoldDB" id="A0A2M7B509"/>
<gene>
    <name evidence="2" type="ORF">COS61_02665</name>
</gene>
<name>A0A2M7B509_9BACT</name>
<feature type="coiled-coil region" evidence="1">
    <location>
        <begin position="34"/>
        <end position="70"/>
    </location>
</feature>
<keyword evidence="1" id="KW-0175">Coiled coil</keyword>
<proteinExistence type="predicted"/>
<evidence type="ECO:0000313" key="3">
    <source>
        <dbReference type="Proteomes" id="UP000228949"/>
    </source>
</evidence>
<comment type="caution">
    <text evidence="2">The sequence shown here is derived from an EMBL/GenBank/DDBJ whole genome shotgun (WGS) entry which is preliminary data.</text>
</comment>
<evidence type="ECO:0000313" key="2">
    <source>
        <dbReference type="EMBL" id="PIU98214.1"/>
    </source>
</evidence>
<sequence>MNIEKGIEGIERFKYGQFSLTPEEKKKAEKKGVLGAKQSEVEAANKRLKMEQSEKAIKELEEHLKVIDKTGKQERKAA</sequence>
<dbReference type="EMBL" id="PEVJ01000065">
    <property type="protein sequence ID" value="PIU98214.1"/>
    <property type="molecule type" value="Genomic_DNA"/>
</dbReference>
<reference evidence="3" key="1">
    <citation type="submission" date="2017-09" db="EMBL/GenBank/DDBJ databases">
        <title>Depth-based differentiation of microbial function through sediment-hosted aquifers and enrichment of novel symbionts in the deep terrestrial subsurface.</title>
        <authorList>
            <person name="Probst A.J."/>
            <person name="Ladd B."/>
            <person name="Jarett J.K."/>
            <person name="Geller-Mcgrath D.E."/>
            <person name="Sieber C.M.K."/>
            <person name="Emerson J.B."/>
            <person name="Anantharaman K."/>
            <person name="Thomas B.C."/>
            <person name="Malmstrom R."/>
            <person name="Stieglmeier M."/>
            <person name="Klingl A."/>
            <person name="Woyke T."/>
            <person name="Ryan C.M."/>
            <person name="Banfield J.F."/>
        </authorList>
    </citation>
    <scope>NUCLEOTIDE SEQUENCE [LARGE SCALE GENOMIC DNA]</scope>
</reference>
<evidence type="ECO:0000256" key="1">
    <source>
        <dbReference type="SAM" id="Coils"/>
    </source>
</evidence>